<proteinExistence type="inferred from homology"/>
<dbReference type="GO" id="GO:0004595">
    <property type="term" value="F:pantetheine-phosphate adenylyltransferase activity"/>
    <property type="evidence" value="ECO:0007669"/>
    <property type="project" value="UniProtKB-UniRule"/>
</dbReference>
<dbReference type="Proteomes" id="UP000480929">
    <property type="component" value="Unassembled WGS sequence"/>
</dbReference>
<keyword evidence="5 9" id="KW-0067">ATP-binding</keyword>
<feature type="binding site" evidence="9">
    <location>
        <position position="87"/>
    </location>
    <ligand>
        <name>substrate</name>
    </ligand>
</feature>
<dbReference type="NCBIfam" id="TIGR00125">
    <property type="entry name" value="cyt_tran_rel"/>
    <property type="match status" value="1"/>
</dbReference>
<keyword evidence="6 9" id="KW-0460">Magnesium</keyword>
<dbReference type="PRINTS" id="PR01020">
    <property type="entry name" value="LPSBIOSNTHSS"/>
</dbReference>
<evidence type="ECO:0000256" key="1">
    <source>
        <dbReference type="ARBA" id="ARBA00022490"/>
    </source>
</evidence>
<protein>
    <recommendedName>
        <fullName evidence="9">Phosphopantetheine adenylyltransferase</fullName>
        <ecNumber evidence="9">2.7.7.3</ecNumber>
    </recommendedName>
    <alternativeName>
        <fullName evidence="9">Dephospho-CoA pyrophosphorylase</fullName>
    </alternativeName>
    <alternativeName>
        <fullName evidence="9">Pantetheine-phosphate adenylyltransferase</fullName>
        <shortName evidence="9">PPAT</shortName>
    </alternativeName>
</protein>
<dbReference type="InterPro" id="IPR014729">
    <property type="entry name" value="Rossmann-like_a/b/a_fold"/>
</dbReference>
<evidence type="ECO:0000259" key="11">
    <source>
        <dbReference type="Pfam" id="PF01467"/>
    </source>
</evidence>
<dbReference type="CDD" id="cd02163">
    <property type="entry name" value="PPAT"/>
    <property type="match status" value="1"/>
</dbReference>
<comment type="cofactor">
    <cofactor evidence="9">
        <name>Mg(2+)</name>
        <dbReference type="ChEBI" id="CHEBI:18420"/>
    </cofactor>
</comment>
<dbReference type="EMBL" id="WKPI01000014">
    <property type="protein sequence ID" value="MSC33284.1"/>
    <property type="molecule type" value="Genomic_DNA"/>
</dbReference>
<feature type="binding site" evidence="9">
    <location>
        <position position="9"/>
    </location>
    <ligand>
        <name>substrate</name>
    </ligand>
</feature>
<dbReference type="PANTHER" id="PTHR21342:SF1">
    <property type="entry name" value="PHOSPHOPANTETHEINE ADENYLYLTRANSFERASE"/>
    <property type="match status" value="1"/>
</dbReference>
<dbReference type="SUPFAM" id="SSF52374">
    <property type="entry name" value="Nucleotidylyl transferase"/>
    <property type="match status" value="1"/>
</dbReference>
<evidence type="ECO:0000256" key="7">
    <source>
        <dbReference type="ARBA" id="ARBA00022993"/>
    </source>
</evidence>
<evidence type="ECO:0000256" key="10">
    <source>
        <dbReference type="SAM" id="MobiDB-lite"/>
    </source>
</evidence>
<evidence type="ECO:0000256" key="8">
    <source>
        <dbReference type="ARBA" id="ARBA00029346"/>
    </source>
</evidence>
<comment type="subcellular location">
    <subcellularLocation>
        <location evidence="9">Cytoplasm</location>
    </subcellularLocation>
</comment>
<feature type="binding site" evidence="9">
    <location>
        <begin position="88"/>
        <end position="90"/>
    </location>
    <ligand>
        <name>ATP</name>
        <dbReference type="ChEBI" id="CHEBI:30616"/>
    </ligand>
</feature>
<sequence>MKRACYPGSFDPPTYGHLDIITRASSVFDELIIAIMKNPNKRNAFTEEERVRMLQEITRDLPNVKVVVGHGLTVEFAKSIGAQVLIRGIRAVMDYEFELQQATANMFLDETIETVFFVARPRYSFLSSSVSKEIALNNGDLTKFIPEAIINEVEEELNPQKKDRQRIPVGNKPTEKG</sequence>
<comment type="subunit">
    <text evidence="9">Homohexamer.</text>
</comment>
<comment type="pathway">
    <text evidence="9">Cofactor biosynthesis; coenzyme A biosynthesis; CoA from (R)-pantothenate: step 4/5.</text>
</comment>
<keyword evidence="4 9" id="KW-0547">Nucleotide-binding</keyword>
<dbReference type="Pfam" id="PF01467">
    <property type="entry name" value="CTP_transf_like"/>
    <property type="match status" value="1"/>
</dbReference>
<feature type="binding site" evidence="9">
    <location>
        <begin position="9"/>
        <end position="10"/>
    </location>
    <ligand>
        <name>ATP</name>
        <dbReference type="ChEBI" id="CHEBI:30616"/>
    </ligand>
</feature>
<dbReference type="EMBL" id="WKPJ01000009">
    <property type="protein sequence ID" value="MSA89187.1"/>
    <property type="molecule type" value="Genomic_DNA"/>
</dbReference>
<evidence type="ECO:0000313" key="15">
    <source>
        <dbReference type="Proteomes" id="UP000480929"/>
    </source>
</evidence>
<keyword evidence="7 9" id="KW-0173">Coenzyme A biosynthesis</keyword>
<keyword evidence="1 9" id="KW-0963">Cytoplasm</keyword>
<evidence type="ECO:0000256" key="5">
    <source>
        <dbReference type="ARBA" id="ARBA00022840"/>
    </source>
</evidence>
<dbReference type="UniPathway" id="UPA00241">
    <property type="reaction ID" value="UER00355"/>
</dbReference>
<dbReference type="AlphaFoldDB" id="A0A6N7S5M3"/>
<feature type="binding site" evidence="9">
    <location>
        <position position="98"/>
    </location>
    <ligand>
        <name>ATP</name>
        <dbReference type="ChEBI" id="CHEBI:30616"/>
    </ligand>
</feature>
<feature type="site" description="Transition state stabilizer" evidence="9">
    <location>
        <position position="17"/>
    </location>
</feature>
<dbReference type="Proteomes" id="UP000433575">
    <property type="component" value="Unassembled WGS sequence"/>
</dbReference>
<feature type="binding site" evidence="9">
    <location>
        <position position="17"/>
    </location>
    <ligand>
        <name>ATP</name>
        <dbReference type="ChEBI" id="CHEBI:30616"/>
    </ligand>
</feature>
<dbReference type="EC" id="2.7.7.3" evidence="9"/>
<dbReference type="PANTHER" id="PTHR21342">
    <property type="entry name" value="PHOSPHOPANTETHEINE ADENYLYLTRANSFERASE"/>
    <property type="match status" value="1"/>
</dbReference>
<dbReference type="InterPro" id="IPR004821">
    <property type="entry name" value="Cyt_trans-like"/>
</dbReference>
<dbReference type="Gene3D" id="3.40.50.620">
    <property type="entry name" value="HUPs"/>
    <property type="match status" value="1"/>
</dbReference>
<feature type="binding site" evidence="9">
    <location>
        <position position="73"/>
    </location>
    <ligand>
        <name>substrate</name>
    </ligand>
</feature>
<accession>A0A6N7S5M3</accession>
<evidence type="ECO:0000313" key="12">
    <source>
        <dbReference type="EMBL" id="MSA89187.1"/>
    </source>
</evidence>
<feature type="domain" description="Cytidyltransferase-like" evidence="11">
    <location>
        <begin position="6"/>
        <end position="130"/>
    </location>
</feature>
<dbReference type="GeneID" id="42455596"/>
<keyword evidence="2 9" id="KW-0808">Transferase</keyword>
<keyword evidence="3 9" id="KW-0548">Nucleotidyltransferase</keyword>
<feature type="region of interest" description="Disordered" evidence="10">
    <location>
        <begin position="157"/>
        <end position="177"/>
    </location>
</feature>
<comment type="caution">
    <text evidence="12">The sequence shown here is derived from an EMBL/GenBank/DDBJ whole genome shotgun (WGS) entry which is preliminary data.</text>
</comment>
<feature type="binding site" evidence="9">
    <location>
        <begin position="123"/>
        <end position="129"/>
    </location>
    <ligand>
        <name>ATP</name>
        <dbReference type="ChEBI" id="CHEBI:30616"/>
    </ligand>
</feature>
<dbReference type="GO" id="GO:0005524">
    <property type="term" value="F:ATP binding"/>
    <property type="evidence" value="ECO:0007669"/>
    <property type="project" value="UniProtKB-KW"/>
</dbReference>
<evidence type="ECO:0000256" key="2">
    <source>
        <dbReference type="ARBA" id="ARBA00022679"/>
    </source>
</evidence>
<dbReference type="RefSeq" id="WP_020223723.1">
    <property type="nucleotide sequence ID" value="NZ_AP031450.1"/>
</dbReference>
<dbReference type="GO" id="GO:0005737">
    <property type="term" value="C:cytoplasm"/>
    <property type="evidence" value="ECO:0007669"/>
    <property type="project" value="UniProtKB-SubCell"/>
</dbReference>
<evidence type="ECO:0000256" key="3">
    <source>
        <dbReference type="ARBA" id="ARBA00022695"/>
    </source>
</evidence>
<organism evidence="12 14">
    <name type="scientific">Holdemania massiliensis</name>
    <dbReference type="NCBI Taxonomy" id="1468449"/>
    <lineage>
        <taxon>Bacteria</taxon>
        <taxon>Bacillati</taxon>
        <taxon>Bacillota</taxon>
        <taxon>Erysipelotrichia</taxon>
        <taxon>Erysipelotrichales</taxon>
        <taxon>Erysipelotrichaceae</taxon>
        <taxon>Holdemania</taxon>
    </lineage>
</organism>
<evidence type="ECO:0000313" key="13">
    <source>
        <dbReference type="EMBL" id="MSC33284.1"/>
    </source>
</evidence>
<reference evidence="14 15" key="1">
    <citation type="journal article" date="2019" name="Nat. Med.">
        <title>A library of human gut bacterial isolates paired with longitudinal multiomics data enables mechanistic microbiome research.</title>
        <authorList>
            <person name="Poyet M."/>
            <person name="Groussin M."/>
            <person name="Gibbons S.M."/>
            <person name="Avila-Pacheco J."/>
            <person name="Jiang X."/>
            <person name="Kearney S.M."/>
            <person name="Perrotta A.R."/>
            <person name="Berdy B."/>
            <person name="Zhao S."/>
            <person name="Lieberman T.D."/>
            <person name="Swanson P.K."/>
            <person name="Smith M."/>
            <person name="Roesemann S."/>
            <person name="Alexander J.E."/>
            <person name="Rich S.A."/>
            <person name="Livny J."/>
            <person name="Vlamakis H."/>
            <person name="Clish C."/>
            <person name="Bullock K."/>
            <person name="Deik A."/>
            <person name="Scott J."/>
            <person name="Pierce K.A."/>
            <person name="Xavier R.J."/>
            <person name="Alm E.J."/>
        </authorList>
    </citation>
    <scope>NUCLEOTIDE SEQUENCE [LARGE SCALE GENOMIC DNA]</scope>
    <source>
        <strain evidence="12 14">BIOML-A4</strain>
        <strain evidence="13 15">BIOML-A5</strain>
    </source>
</reference>
<dbReference type="InterPro" id="IPR001980">
    <property type="entry name" value="PPAT"/>
</dbReference>
<keyword evidence="15" id="KW-1185">Reference proteome</keyword>
<evidence type="ECO:0000256" key="9">
    <source>
        <dbReference type="HAMAP-Rule" id="MF_00151"/>
    </source>
</evidence>
<gene>
    <name evidence="9 12" type="primary">coaD</name>
    <name evidence="13" type="ORF">GKD88_09145</name>
    <name evidence="12" type="ORF">GKE08_07595</name>
</gene>
<evidence type="ECO:0000313" key="14">
    <source>
        <dbReference type="Proteomes" id="UP000433575"/>
    </source>
</evidence>
<evidence type="ECO:0000256" key="4">
    <source>
        <dbReference type="ARBA" id="ARBA00022741"/>
    </source>
</evidence>
<dbReference type="GO" id="GO:0015937">
    <property type="term" value="P:coenzyme A biosynthetic process"/>
    <property type="evidence" value="ECO:0007669"/>
    <property type="project" value="UniProtKB-UniRule"/>
</dbReference>
<name>A0A6N7S5M3_9FIRM</name>
<comment type="function">
    <text evidence="9">Reversibly transfers an adenylyl group from ATP to 4'-phosphopantetheine, yielding dephospho-CoA (dPCoA) and pyrophosphate.</text>
</comment>
<comment type="similarity">
    <text evidence="9">Belongs to the bacterial CoaD family.</text>
</comment>
<evidence type="ECO:0000256" key="6">
    <source>
        <dbReference type="ARBA" id="ARBA00022842"/>
    </source>
</evidence>
<dbReference type="NCBIfam" id="TIGR01510">
    <property type="entry name" value="coaD_prev_kdtB"/>
    <property type="match status" value="1"/>
</dbReference>
<feature type="binding site" evidence="9">
    <location>
        <position position="41"/>
    </location>
    <ligand>
        <name>substrate</name>
    </ligand>
</feature>
<comment type="catalytic activity">
    <reaction evidence="8 9">
        <text>(R)-4'-phosphopantetheine + ATP + H(+) = 3'-dephospho-CoA + diphosphate</text>
        <dbReference type="Rhea" id="RHEA:19801"/>
        <dbReference type="ChEBI" id="CHEBI:15378"/>
        <dbReference type="ChEBI" id="CHEBI:30616"/>
        <dbReference type="ChEBI" id="CHEBI:33019"/>
        <dbReference type="ChEBI" id="CHEBI:57328"/>
        <dbReference type="ChEBI" id="CHEBI:61723"/>
        <dbReference type="EC" id="2.7.7.3"/>
    </reaction>
</comment>
<dbReference type="HAMAP" id="MF_00151">
    <property type="entry name" value="PPAT_bact"/>
    <property type="match status" value="1"/>
</dbReference>
<dbReference type="OrthoDB" id="9806661at2"/>